<dbReference type="Proteomes" id="UP000437970">
    <property type="component" value="Unassembled WGS sequence"/>
</dbReference>
<sequence>MELRLTGFLPEPTDDDLVKYKFLFKEGLERSALGIMGWNTLEEALGGEEELTRDQAKLFAKLLGQPQLVELTLFIGCVA</sequence>
<dbReference type="EMBL" id="WIWP01000010">
    <property type="protein sequence ID" value="MQT25857.1"/>
    <property type="molecule type" value="Genomic_DNA"/>
</dbReference>
<evidence type="ECO:0000313" key="1">
    <source>
        <dbReference type="EMBL" id="MQT25857.1"/>
    </source>
</evidence>
<protein>
    <submittedName>
        <fullName evidence="2">Uncharacterized protein</fullName>
    </submittedName>
</protein>
<dbReference type="Proteomes" id="UP000713985">
    <property type="component" value="Unassembled WGS sequence"/>
</dbReference>
<evidence type="ECO:0000313" key="4">
    <source>
        <dbReference type="EMBL" id="MQU26224.1"/>
    </source>
</evidence>
<dbReference type="AlphaFoldDB" id="A0A6A7YTF9"/>
<accession>A0A6A7YTF9</accession>
<evidence type="ECO:0000313" key="2">
    <source>
        <dbReference type="EMBL" id="MQT80252.1"/>
    </source>
</evidence>
<dbReference type="NCBIfam" id="NF040643">
    <property type="entry name" value="S6_alt_immun"/>
    <property type="match status" value="1"/>
</dbReference>
<dbReference type="Proteomes" id="UP000443000">
    <property type="component" value="Unassembled WGS sequence"/>
</dbReference>
<keyword evidence="7" id="KW-1185">Reference proteome</keyword>
<reference evidence="5 6" key="1">
    <citation type="submission" date="2019-10" db="EMBL/GenBank/DDBJ databases">
        <title>Evaluation of single-gene subtyping targets for Pseudomonas.</title>
        <authorList>
            <person name="Reichler S.J."/>
            <person name="Orsi R.H."/>
            <person name="Wiedmann M."/>
            <person name="Martin N.H."/>
            <person name="Murphy S.I."/>
        </authorList>
    </citation>
    <scope>NUCLEOTIDE SEQUENCE</scope>
    <source>
        <strain evidence="1 7">FSL R10-0802</strain>
        <strain evidence="3 6">FSL R10-1594</strain>
        <strain evidence="4 5">FSL R10-1984</strain>
        <strain evidence="2">FSL R10-2339</strain>
    </source>
</reference>
<dbReference type="RefSeq" id="WP_153378111.1">
    <property type="nucleotide sequence ID" value="NZ_CAXAOS010000001.1"/>
</dbReference>
<evidence type="ECO:0000313" key="3">
    <source>
        <dbReference type="EMBL" id="MQU16682.1"/>
    </source>
</evidence>
<gene>
    <name evidence="3" type="ORF">GHN41_09545</name>
    <name evidence="2" type="ORF">GHN86_09310</name>
    <name evidence="1" type="ORF">GHN94_08440</name>
    <name evidence="4" type="ORF">GHO29_06945</name>
</gene>
<dbReference type="EMBL" id="WIVW01000005">
    <property type="protein sequence ID" value="MQU26224.1"/>
    <property type="molecule type" value="Genomic_DNA"/>
</dbReference>
<dbReference type="EMBL" id="WIWC01000011">
    <property type="protein sequence ID" value="MQT80252.1"/>
    <property type="molecule type" value="Genomic_DNA"/>
</dbReference>
<dbReference type="InterPro" id="IPR049810">
    <property type="entry name" value="S6_alt_immun-like"/>
</dbReference>
<organism evidence="2">
    <name type="scientific">Pseudomonas helleri</name>
    <dbReference type="NCBI Taxonomy" id="1608996"/>
    <lineage>
        <taxon>Bacteria</taxon>
        <taxon>Pseudomonadati</taxon>
        <taxon>Pseudomonadota</taxon>
        <taxon>Gammaproteobacteria</taxon>
        <taxon>Pseudomonadales</taxon>
        <taxon>Pseudomonadaceae</taxon>
        <taxon>Pseudomonas</taxon>
    </lineage>
</organism>
<evidence type="ECO:0000313" key="6">
    <source>
        <dbReference type="Proteomes" id="UP000443000"/>
    </source>
</evidence>
<evidence type="ECO:0000313" key="5">
    <source>
        <dbReference type="Proteomes" id="UP000437970"/>
    </source>
</evidence>
<name>A0A6A7YTF9_9PSED</name>
<proteinExistence type="predicted"/>
<dbReference type="OrthoDB" id="6937788at2"/>
<comment type="caution">
    <text evidence="2">The sequence shown here is derived from an EMBL/GenBank/DDBJ whole genome shotgun (WGS) entry which is preliminary data.</text>
</comment>
<dbReference type="EMBL" id="WIVT01000009">
    <property type="protein sequence ID" value="MQU16682.1"/>
    <property type="molecule type" value="Genomic_DNA"/>
</dbReference>
<evidence type="ECO:0000313" key="7">
    <source>
        <dbReference type="Proteomes" id="UP000713985"/>
    </source>
</evidence>